<dbReference type="Gene3D" id="3.30.70.580">
    <property type="entry name" value="Pseudouridine synthase I, catalytic domain, N-terminal subdomain"/>
    <property type="match status" value="1"/>
</dbReference>
<evidence type="ECO:0000256" key="14">
    <source>
        <dbReference type="PIRSR" id="PIRSR641708-1"/>
    </source>
</evidence>
<evidence type="ECO:0000313" key="17">
    <source>
        <dbReference type="EMBL" id="KAJ7020602.1"/>
    </source>
</evidence>
<dbReference type="InterPro" id="IPR041708">
    <property type="entry name" value="PUS1/PUS2-like"/>
</dbReference>
<dbReference type="PANTHER" id="PTHR11142">
    <property type="entry name" value="PSEUDOURIDYLATE SYNTHASE"/>
    <property type="match status" value="1"/>
</dbReference>
<evidence type="ECO:0000256" key="5">
    <source>
        <dbReference type="ARBA" id="ARBA00022664"/>
    </source>
</evidence>
<dbReference type="GO" id="GO:1990481">
    <property type="term" value="P:mRNA pseudouridine synthesis"/>
    <property type="evidence" value="ECO:0007669"/>
    <property type="project" value="TreeGrafter"/>
</dbReference>
<comment type="catalytic activity">
    <reaction evidence="1">
        <text>a uridine in mRNA = a pseudouridine in mRNA</text>
        <dbReference type="Rhea" id="RHEA:56644"/>
        <dbReference type="Rhea" id="RHEA-COMP:14658"/>
        <dbReference type="Rhea" id="RHEA-COMP:14659"/>
        <dbReference type="ChEBI" id="CHEBI:65314"/>
        <dbReference type="ChEBI" id="CHEBI:65315"/>
    </reaction>
</comment>
<accession>A0AAD6WPN2</accession>
<evidence type="ECO:0000256" key="10">
    <source>
        <dbReference type="ARBA" id="ARBA00053072"/>
    </source>
</evidence>
<comment type="catalytic activity">
    <reaction evidence="9">
        <text>a uridine in tRNA = a pseudouridine in tRNA</text>
        <dbReference type="Rhea" id="RHEA:54572"/>
        <dbReference type="Rhea" id="RHEA-COMP:13339"/>
        <dbReference type="Rhea" id="RHEA-COMP:13934"/>
        <dbReference type="ChEBI" id="CHEBI:65314"/>
        <dbReference type="ChEBI" id="CHEBI:65315"/>
    </reaction>
</comment>
<feature type="region of interest" description="Disordered" evidence="16">
    <location>
        <begin position="1"/>
        <end position="56"/>
    </location>
</feature>
<evidence type="ECO:0000256" key="8">
    <source>
        <dbReference type="ARBA" id="ARBA00023242"/>
    </source>
</evidence>
<evidence type="ECO:0000256" key="7">
    <source>
        <dbReference type="ARBA" id="ARBA00023235"/>
    </source>
</evidence>
<feature type="compositionally biased region" description="Basic and acidic residues" evidence="16">
    <location>
        <begin position="9"/>
        <end position="30"/>
    </location>
</feature>
<evidence type="ECO:0000256" key="16">
    <source>
        <dbReference type="SAM" id="MobiDB-lite"/>
    </source>
</evidence>
<keyword evidence="6" id="KW-0819">tRNA processing</keyword>
<comment type="subcellular location">
    <subcellularLocation>
        <location evidence="3">Nucleus</location>
    </subcellularLocation>
</comment>
<gene>
    <name evidence="17" type="ORF">C8F04DRAFT_1274820</name>
</gene>
<organism evidence="17 18">
    <name type="scientific">Mycena alexandri</name>
    <dbReference type="NCBI Taxonomy" id="1745969"/>
    <lineage>
        <taxon>Eukaryota</taxon>
        <taxon>Fungi</taxon>
        <taxon>Dikarya</taxon>
        <taxon>Basidiomycota</taxon>
        <taxon>Agaricomycotina</taxon>
        <taxon>Agaricomycetes</taxon>
        <taxon>Agaricomycetidae</taxon>
        <taxon>Agaricales</taxon>
        <taxon>Marasmiineae</taxon>
        <taxon>Mycenaceae</taxon>
        <taxon>Mycena</taxon>
    </lineage>
</organism>
<dbReference type="SUPFAM" id="SSF55120">
    <property type="entry name" value="Pseudouridine synthase"/>
    <property type="match status" value="1"/>
</dbReference>
<protein>
    <recommendedName>
        <fullName evidence="11">tRNA pseudouridine synthase 1</fullName>
    </recommendedName>
    <alternativeName>
        <fullName evidence="12">tRNA pseudouridylate synthase 1</fullName>
    </alternativeName>
    <alternativeName>
        <fullName evidence="13">tRNA-uridine isomerase 1</fullName>
    </alternativeName>
</protein>
<evidence type="ECO:0000256" key="9">
    <source>
        <dbReference type="ARBA" id="ARBA00036943"/>
    </source>
</evidence>
<dbReference type="CDD" id="cd02568">
    <property type="entry name" value="PseudoU_synth_PUS1_PUS2"/>
    <property type="match status" value="1"/>
</dbReference>
<feature type="compositionally biased region" description="Basic residues" evidence="16">
    <location>
        <begin position="31"/>
        <end position="40"/>
    </location>
</feature>
<reference evidence="17" key="1">
    <citation type="submission" date="2023-03" db="EMBL/GenBank/DDBJ databases">
        <title>Massive genome expansion in bonnet fungi (Mycena s.s.) driven by repeated elements and novel gene families across ecological guilds.</title>
        <authorList>
            <consortium name="Lawrence Berkeley National Laboratory"/>
            <person name="Harder C.B."/>
            <person name="Miyauchi S."/>
            <person name="Viragh M."/>
            <person name="Kuo A."/>
            <person name="Thoen E."/>
            <person name="Andreopoulos B."/>
            <person name="Lu D."/>
            <person name="Skrede I."/>
            <person name="Drula E."/>
            <person name="Henrissat B."/>
            <person name="Morin E."/>
            <person name="Kohler A."/>
            <person name="Barry K."/>
            <person name="LaButti K."/>
            <person name="Morin E."/>
            <person name="Salamov A."/>
            <person name="Lipzen A."/>
            <person name="Mereny Z."/>
            <person name="Hegedus B."/>
            <person name="Baldrian P."/>
            <person name="Stursova M."/>
            <person name="Weitz H."/>
            <person name="Taylor A."/>
            <person name="Grigoriev I.V."/>
            <person name="Nagy L.G."/>
            <person name="Martin F."/>
            <person name="Kauserud H."/>
        </authorList>
    </citation>
    <scope>NUCLEOTIDE SEQUENCE</scope>
    <source>
        <strain evidence="17">CBHHK200</strain>
    </source>
</reference>
<evidence type="ECO:0000256" key="15">
    <source>
        <dbReference type="PIRSR" id="PIRSR641708-2"/>
    </source>
</evidence>
<evidence type="ECO:0000256" key="6">
    <source>
        <dbReference type="ARBA" id="ARBA00022694"/>
    </source>
</evidence>
<feature type="compositionally biased region" description="Basic and acidic residues" evidence="16">
    <location>
        <begin position="41"/>
        <end position="56"/>
    </location>
</feature>
<feature type="active site" description="Nucleophile" evidence="14">
    <location>
        <position position="124"/>
    </location>
</feature>
<evidence type="ECO:0000256" key="2">
    <source>
        <dbReference type="ARBA" id="ARBA00001832"/>
    </source>
</evidence>
<evidence type="ECO:0000256" key="1">
    <source>
        <dbReference type="ARBA" id="ARBA00001166"/>
    </source>
</evidence>
<evidence type="ECO:0000256" key="13">
    <source>
        <dbReference type="ARBA" id="ARBA00080858"/>
    </source>
</evidence>
<dbReference type="InterPro" id="IPR020095">
    <property type="entry name" value="PsdUridine_synth_TruA_C"/>
</dbReference>
<evidence type="ECO:0000256" key="11">
    <source>
        <dbReference type="ARBA" id="ARBA00073968"/>
    </source>
</evidence>
<dbReference type="InterPro" id="IPR001406">
    <property type="entry name" value="PsdUridine_synth_TruA"/>
</dbReference>
<evidence type="ECO:0000256" key="4">
    <source>
        <dbReference type="ARBA" id="ARBA00009375"/>
    </source>
</evidence>
<evidence type="ECO:0000256" key="3">
    <source>
        <dbReference type="ARBA" id="ARBA00004123"/>
    </source>
</evidence>
<comment type="catalytic activity">
    <reaction evidence="2">
        <text>uridine in snRNA = pseudouridine in snRNA</text>
        <dbReference type="Rhea" id="RHEA:51124"/>
        <dbReference type="Rhea" id="RHEA-COMP:12891"/>
        <dbReference type="Rhea" id="RHEA-COMP:12892"/>
        <dbReference type="ChEBI" id="CHEBI:65314"/>
        <dbReference type="ChEBI" id="CHEBI:65315"/>
    </reaction>
</comment>
<comment type="similarity">
    <text evidence="4">Belongs to the tRNA pseudouridine synthase TruA family.</text>
</comment>
<dbReference type="InterPro" id="IPR020094">
    <property type="entry name" value="TruA/RsuA/RluB/E/F_N"/>
</dbReference>
<dbReference type="GO" id="GO:0006397">
    <property type="term" value="P:mRNA processing"/>
    <property type="evidence" value="ECO:0007669"/>
    <property type="project" value="UniProtKB-KW"/>
</dbReference>
<keyword evidence="8" id="KW-0539">Nucleus</keyword>
<dbReference type="GO" id="GO:0009982">
    <property type="term" value="F:pseudouridine synthase activity"/>
    <property type="evidence" value="ECO:0007669"/>
    <property type="project" value="InterPro"/>
</dbReference>
<dbReference type="InterPro" id="IPR020103">
    <property type="entry name" value="PsdUridine_synth_cat_dom_sf"/>
</dbReference>
<dbReference type="NCBIfam" id="TIGR00071">
    <property type="entry name" value="hisT_truA"/>
    <property type="match status" value="1"/>
</dbReference>
<dbReference type="FunFam" id="3.30.70.660:FF:000002">
    <property type="entry name" value="tRNA pseudouridine synthase"/>
    <property type="match status" value="1"/>
</dbReference>
<dbReference type="EMBL" id="JARJCM010000257">
    <property type="protein sequence ID" value="KAJ7020602.1"/>
    <property type="molecule type" value="Genomic_DNA"/>
</dbReference>
<keyword evidence="5" id="KW-0507">mRNA processing</keyword>
<sequence>MNTPAVAKHPHENGDDLADPKHVKSREKFSKRAKTQRRRALNHDEDKDTESSARDLKAPRLRKRMCALLIGYCGSGYRGLRFQYDGTSTIESTLFSALVRAGAISEDNADDPDKVNFARASRTDAGVHAAGNLISLKMITQVPGVPDVTGRINEELPPGIRLWEYIRVQNSFNPRTLCDSRKYTYFFPSYLLLPPKPTSELYRVLTEHAASLSLPSPIAAHPFWAAAGAGEGADSPTTAPSEEGVHCTDIQRKRAWRVGTAQMEQLRTAAQRYLNTHNFHNFTLNGVFTERSYERNMKDIVIADPVVYGQTEWISVMFHGQSFMMHQIVGLSQRQPLVPRLISPHSLIEELYGPGAVIIPKMPALGLLLEQPIFDSYNTKLEGANAKLLAPTHTHTDFRPPIDFSVHREEMEAFKARYIYENMRMVEERDGLFDAWIRMVDAYAGTDLLYLNPKGTIPPAAVMKNNDRNSWSREGAFVEAKRFNATSFPVPGQVEGVAGGQEVSQEGGWGGDRAVFDFCGMADDGYGKREGKLNTSIQQ</sequence>
<dbReference type="GO" id="GO:0003723">
    <property type="term" value="F:RNA binding"/>
    <property type="evidence" value="ECO:0007669"/>
    <property type="project" value="InterPro"/>
</dbReference>
<dbReference type="GO" id="GO:0005634">
    <property type="term" value="C:nucleus"/>
    <property type="evidence" value="ECO:0007669"/>
    <property type="project" value="UniProtKB-SubCell"/>
</dbReference>
<dbReference type="FunFam" id="3.30.70.580:FF:000002">
    <property type="entry name" value="tRNA pseudouridine synthase"/>
    <property type="match status" value="1"/>
</dbReference>
<proteinExistence type="inferred from homology"/>
<dbReference type="Gene3D" id="3.30.70.660">
    <property type="entry name" value="Pseudouridine synthase I, catalytic domain, C-terminal subdomain"/>
    <property type="match status" value="1"/>
</dbReference>
<evidence type="ECO:0000313" key="18">
    <source>
        <dbReference type="Proteomes" id="UP001218188"/>
    </source>
</evidence>
<dbReference type="GO" id="GO:0031120">
    <property type="term" value="P:snRNA pseudouridine synthesis"/>
    <property type="evidence" value="ECO:0007669"/>
    <property type="project" value="UniProtKB-ARBA"/>
</dbReference>
<comment type="function">
    <text evidence="10">Formation of pseudouridine at positions 27 and 28 in the anticodon stem and loop of transfer RNAs; at positions 34 and 36 of intron-containing precursor tRNA(Ile) and at position 35 in the intron-containing tRNA(Tyr). Catalyzes pseudouridylation at position 44 in U2 snRNA. Also catalyzes pseudouridylation of mRNAs.</text>
</comment>
<evidence type="ECO:0000256" key="12">
    <source>
        <dbReference type="ARBA" id="ARBA00079072"/>
    </source>
</evidence>
<name>A0AAD6WPN2_9AGAR</name>
<dbReference type="PANTHER" id="PTHR11142:SF4">
    <property type="entry name" value="PSEUDOURIDYLATE SYNTHASE 1 HOMOLOG"/>
    <property type="match status" value="1"/>
</dbReference>
<feature type="binding site" evidence="15">
    <location>
        <position position="183"/>
    </location>
    <ligand>
        <name>substrate</name>
    </ligand>
</feature>
<dbReference type="Proteomes" id="UP001218188">
    <property type="component" value="Unassembled WGS sequence"/>
</dbReference>
<keyword evidence="7" id="KW-0413">Isomerase</keyword>
<comment type="caution">
    <text evidence="17">The sequence shown here is derived from an EMBL/GenBank/DDBJ whole genome shotgun (WGS) entry which is preliminary data.</text>
</comment>
<keyword evidence="18" id="KW-1185">Reference proteome</keyword>
<dbReference type="AlphaFoldDB" id="A0AAD6WPN2"/>
<dbReference type="GO" id="GO:0031119">
    <property type="term" value="P:tRNA pseudouridine synthesis"/>
    <property type="evidence" value="ECO:0007669"/>
    <property type="project" value="InterPro"/>
</dbReference>